<evidence type="ECO:0000313" key="4">
    <source>
        <dbReference type="Proteomes" id="UP000262802"/>
    </source>
</evidence>
<dbReference type="EMBL" id="CP032318">
    <property type="protein sequence ID" value="AYA39052.1"/>
    <property type="molecule type" value="Genomic_DNA"/>
</dbReference>
<dbReference type="Pfam" id="PF08263">
    <property type="entry name" value="LRRNT_2"/>
    <property type="match status" value="1"/>
</dbReference>
<gene>
    <name evidence="3" type="ORF">D3Y59_17805</name>
</gene>
<dbReference type="Proteomes" id="UP000262802">
    <property type="component" value="Plasmid unnamed1"/>
</dbReference>
<protein>
    <recommendedName>
        <fullName evidence="2">Leucine-rich repeat-containing N-terminal plant-type domain-containing protein</fullName>
    </recommendedName>
</protein>
<keyword evidence="4" id="KW-1185">Reference proteome</keyword>
<accession>A0A3B7R5R8</accession>
<feature type="domain" description="Leucine-rich repeat-containing N-terminal plant-type" evidence="2">
    <location>
        <begin position="5"/>
        <end position="21"/>
    </location>
</feature>
<proteinExistence type="predicted"/>
<evidence type="ECO:0000256" key="1">
    <source>
        <dbReference type="SAM" id="MobiDB-lite"/>
    </source>
</evidence>
<name>A0A3B7R5R8_9BACT</name>
<dbReference type="AlphaFoldDB" id="A0A3B7R5R8"/>
<organism evidence="3 4">
    <name type="scientific">Hymenobacter oligotrophus</name>
    <dbReference type="NCBI Taxonomy" id="2319843"/>
    <lineage>
        <taxon>Bacteria</taxon>
        <taxon>Pseudomonadati</taxon>
        <taxon>Bacteroidota</taxon>
        <taxon>Cytophagia</taxon>
        <taxon>Cytophagales</taxon>
        <taxon>Hymenobacteraceae</taxon>
        <taxon>Hymenobacter</taxon>
    </lineage>
</organism>
<sequence length="26" mass="2965">MLPIAPKSWRKPTSSCCSWEGDDSWP</sequence>
<evidence type="ECO:0000259" key="2">
    <source>
        <dbReference type="Pfam" id="PF08263"/>
    </source>
</evidence>
<reference evidence="3 4" key="1">
    <citation type="submission" date="2018-09" db="EMBL/GenBank/DDBJ databases">
        <title>Hymenobacter medium sp. nov., isolated from R2A medium.</title>
        <authorList>
            <person name="Yingchao G."/>
        </authorList>
    </citation>
    <scope>NUCLEOTIDE SEQUENCE [LARGE SCALE GENOMIC DNA]</scope>
    <source>
        <strain evidence="4">sh-6</strain>
        <plasmid evidence="3 4">unnamed1</plasmid>
    </source>
</reference>
<dbReference type="KEGG" id="hyh:D3Y59_17805"/>
<keyword evidence="3" id="KW-0614">Plasmid</keyword>
<feature type="region of interest" description="Disordered" evidence="1">
    <location>
        <begin position="1"/>
        <end position="26"/>
    </location>
</feature>
<evidence type="ECO:0000313" key="3">
    <source>
        <dbReference type="EMBL" id="AYA39052.1"/>
    </source>
</evidence>
<geneLocation type="plasmid" evidence="3 4">
    <name>unnamed1</name>
</geneLocation>
<dbReference type="InterPro" id="IPR013210">
    <property type="entry name" value="LRR_N_plant-typ"/>
</dbReference>